<evidence type="ECO:0000259" key="4">
    <source>
        <dbReference type="Pfam" id="PF13649"/>
    </source>
</evidence>
<dbReference type="Pfam" id="PF13649">
    <property type="entry name" value="Methyltransf_25"/>
    <property type="match status" value="1"/>
</dbReference>
<evidence type="ECO:0000313" key="6">
    <source>
        <dbReference type="Proteomes" id="UP000290958"/>
    </source>
</evidence>
<dbReference type="PANTHER" id="PTHR43861">
    <property type="entry name" value="TRANS-ACONITATE 2-METHYLTRANSFERASE-RELATED"/>
    <property type="match status" value="1"/>
</dbReference>
<keyword evidence="1 5" id="KW-0808">Transferase</keyword>
<reference evidence="6" key="1">
    <citation type="submission" date="2019-01" db="EMBL/GenBank/DDBJ databases">
        <title>Cytophagaceae bacterium strain CAR-16.</title>
        <authorList>
            <person name="Chen W.-M."/>
        </authorList>
    </citation>
    <scope>NUCLEOTIDE SEQUENCE [LARGE SCALE GENOMIC DNA]</scope>
    <source>
        <strain evidence="6">CHR27</strain>
    </source>
</reference>
<feature type="domain" description="Methyltransferase" evidence="4">
    <location>
        <begin position="60"/>
        <end position="156"/>
    </location>
</feature>
<organism evidence="5 6">
    <name type="scientific">Sphingobium fluviale</name>
    <dbReference type="NCBI Taxonomy" id="2506423"/>
    <lineage>
        <taxon>Bacteria</taxon>
        <taxon>Pseudomonadati</taxon>
        <taxon>Pseudomonadota</taxon>
        <taxon>Alphaproteobacteria</taxon>
        <taxon>Sphingomonadales</taxon>
        <taxon>Sphingomonadaceae</taxon>
        <taxon>Sphingobium</taxon>
    </lineage>
</organism>
<sequence>MTKFAKVGQNIEAQNAGWTFDGKVADTFVDHVRQSVPLYEAGHELVCQLSDYFVDKTSTVYEIGTSTGELIRKVARHNAHRDGARFVGIDPVGPMVEKARQHCADTPSVTIIEDDARHFDFEPADLIISYYTIQFIPPRDRQQLFDKLYNALNWGGALIMFEKVRAPDARFQDMAVGMYNEFKLSQGFDCEEIVTKTRSLKGVLEPFSTQGNLDLFARAGFKDVTTVMKYICFEGFVAIK</sequence>
<dbReference type="GO" id="GO:0002098">
    <property type="term" value="P:tRNA wobble uridine modification"/>
    <property type="evidence" value="ECO:0007669"/>
    <property type="project" value="InterPro"/>
</dbReference>
<dbReference type="InterPro" id="IPR029063">
    <property type="entry name" value="SAM-dependent_MTases_sf"/>
</dbReference>
<evidence type="ECO:0000313" key="5">
    <source>
        <dbReference type="EMBL" id="RXR26557.1"/>
    </source>
</evidence>
<dbReference type="OrthoDB" id="213472at2"/>
<proteinExistence type="predicted"/>
<evidence type="ECO:0000256" key="2">
    <source>
        <dbReference type="ARBA" id="ARBA00022691"/>
    </source>
</evidence>
<dbReference type="InterPro" id="IPR005271">
    <property type="entry name" value="CmoA"/>
</dbReference>
<dbReference type="GO" id="GO:0008168">
    <property type="term" value="F:methyltransferase activity"/>
    <property type="evidence" value="ECO:0007669"/>
    <property type="project" value="UniProtKB-KW"/>
</dbReference>
<dbReference type="RefSeq" id="WP_129404963.1">
    <property type="nucleotide sequence ID" value="NZ_SBKP01000014.1"/>
</dbReference>
<keyword evidence="5" id="KW-0489">Methyltransferase</keyword>
<feature type="binding site" evidence="3">
    <location>
        <position position="39"/>
    </location>
    <ligand>
        <name>S-adenosyl-L-methionine</name>
        <dbReference type="ChEBI" id="CHEBI:59789"/>
    </ligand>
</feature>
<evidence type="ECO:0000256" key="1">
    <source>
        <dbReference type="ARBA" id="ARBA00022679"/>
    </source>
</evidence>
<keyword evidence="2 3" id="KW-0949">S-adenosyl-L-methionine</keyword>
<name>A0A4Q1KDX9_9SPHN</name>
<dbReference type="EMBL" id="SBKP01000014">
    <property type="protein sequence ID" value="RXR26557.1"/>
    <property type="molecule type" value="Genomic_DNA"/>
</dbReference>
<dbReference type="CDD" id="cd02440">
    <property type="entry name" value="AdoMet_MTases"/>
    <property type="match status" value="1"/>
</dbReference>
<dbReference type="GO" id="GO:0032259">
    <property type="term" value="P:methylation"/>
    <property type="evidence" value="ECO:0007669"/>
    <property type="project" value="UniProtKB-KW"/>
</dbReference>
<dbReference type="PIRSF" id="PIRSF006325">
    <property type="entry name" value="MeTrfase_bac"/>
    <property type="match status" value="1"/>
</dbReference>
<accession>A0A4Q1KDX9</accession>
<feature type="binding site" evidence="3">
    <location>
        <begin position="64"/>
        <end position="66"/>
    </location>
    <ligand>
        <name>S-adenosyl-L-methionine</name>
        <dbReference type="ChEBI" id="CHEBI:59789"/>
    </ligand>
</feature>
<keyword evidence="6" id="KW-1185">Reference proteome</keyword>
<dbReference type="SUPFAM" id="SSF53335">
    <property type="entry name" value="S-adenosyl-L-methionine-dependent methyltransferases"/>
    <property type="match status" value="1"/>
</dbReference>
<protein>
    <submittedName>
        <fullName evidence="5">Methyltransferase domain-containing protein</fullName>
    </submittedName>
</protein>
<gene>
    <name evidence="5" type="ORF">EQG66_12670</name>
</gene>
<dbReference type="PANTHER" id="PTHR43861:SF2">
    <property type="entry name" value="CARBOXY-S-ADENOSYL-L-METHIONINE SYNTHASE"/>
    <property type="match status" value="1"/>
</dbReference>
<evidence type="ECO:0000256" key="3">
    <source>
        <dbReference type="PIRSR" id="PIRSR006325-1"/>
    </source>
</evidence>
<dbReference type="InterPro" id="IPR041698">
    <property type="entry name" value="Methyltransf_25"/>
</dbReference>
<dbReference type="Proteomes" id="UP000290958">
    <property type="component" value="Unassembled WGS sequence"/>
</dbReference>
<dbReference type="AlphaFoldDB" id="A0A4Q1KDX9"/>
<comment type="caution">
    <text evidence="5">The sequence shown here is derived from an EMBL/GenBank/DDBJ whole genome shotgun (WGS) entry which is preliminary data.</text>
</comment>
<dbReference type="Gene3D" id="3.40.50.150">
    <property type="entry name" value="Vaccinia Virus protein VP39"/>
    <property type="match status" value="1"/>
</dbReference>